<organism evidence="2 3">
    <name type="scientific">Protopolystoma xenopodis</name>
    <dbReference type="NCBI Taxonomy" id="117903"/>
    <lineage>
        <taxon>Eukaryota</taxon>
        <taxon>Metazoa</taxon>
        <taxon>Spiralia</taxon>
        <taxon>Lophotrochozoa</taxon>
        <taxon>Platyhelminthes</taxon>
        <taxon>Monogenea</taxon>
        <taxon>Polyopisthocotylea</taxon>
        <taxon>Polystomatidea</taxon>
        <taxon>Polystomatidae</taxon>
        <taxon>Protopolystoma</taxon>
    </lineage>
</organism>
<sequence length="147" mass="16520">MASRMQCILLRVFHLPALGLYDNWRRWLEVKRRVAPNAIMVAESQSVEAVVGMKSVYSEQAEGMAIRLQNVQCGVCKAVHEALFRSNAMSTPVATLIPELGEEEMLKMEDRKVGFRASLTIPDNALAAAYLESARICYYLRVSLLQD</sequence>
<evidence type="ECO:0000256" key="1">
    <source>
        <dbReference type="SAM" id="SignalP"/>
    </source>
</evidence>
<name>A0A448WC65_9PLAT</name>
<evidence type="ECO:0000313" key="2">
    <source>
        <dbReference type="EMBL" id="VEL08191.1"/>
    </source>
</evidence>
<comment type="caution">
    <text evidence="2">The sequence shown here is derived from an EMBL/GenBank/DDBJ whole genome shotgun (WGS) entry which is preliminary data.</text>
</comment>
<reference evidence="2" key="1">
    <citation type="submission" date="2018-11" db="EMBL/GenBank/DDBJ databases">
        <authorList>
            <consortium name="Pathogen Informatics"/>
        </authorList>
    </citation>
    <scope>NUCLEOTIDE SEQUENCE</scope>
</reference>
<evidence type="ECO:0000313" key="3">
    <source>
        <dbReference type="Proteomes" id="UP000784294"/>
    </source>
</evidence>
<keyword evidence="1" id="KW-0732">Signal</keyword>
<accession>A0A448WC65</accession>
<protein>
    <submittedName>
        <fullName evidence="2">Uncharacterized protein</fullName>
    </submittedName>
</protein>
<feature type="chain" id="PRO_5019193568" evidence="1">
    <location>
        <begin position="20"/>
        <end position="147"/>
    </location>
</feature>
<dbReference type="Proteomes" id="UP000784294">
    <property type="component" value="Unassembled WGS sequence"/>
</dbReference>
<dbReference type="AlphaFoldDB" id="A0A448WC65"/>
<feature type="signal peptide" evidence="1">
    <location>
        <begin position="1"/>
        <end position="19"/>
    </location>
</feature>
<dbReference type="EMBL" id="CAAALY010003354">
    <property type="protein sequence ID" value="VEL08191.1"/>
    <property type="molecule type" value="Genomic_DNA"/>
</dbReference>
<gene>
    <name evidence="2" type="ORF">PXEA_LOCUS1631</name>
</gene>
<proteinExistence type="predicted"/>
<keyword evidence="3" id="KW-1185">Reference proteome</keyword>